<name>A0ABR0P2K2_GOSAR</name>
<keyword evidence="3" id="KW-1185">Reference proteome</keyword>
<reference evidence="2 3" key="1">
    <citation type="submission" date="2023-03" db="EMBL/GenBank/DDBJ databases">
        <title>WGS of Gossypium arboreum.</title>
        <authorList>
            <person name="Yu D."/>
        </authorList>
    </citation>
    <scope>NUCLEOTIDE SEQUENCE [LARGE SCALE GENOMIC DNA]</scope>
    <source>
        <tissue evidence="2">Leaf</tissue>
    </source>
</reference>
<dbReference type="PANTHER" id="PTHR46033:SF8">
    <property type="entry name" value="PROTEIN MAINTENANCE OF MERISTEMS-LIKE"/>
    <property type="match status" value="1"/>
</dbReference>
<evidence type="ECO:0000313" key="2">
    <source>
        <dbReference type="EMBL" id="KAK5812677.1"/>
    </source>
</evidence>
<gene>
    <name evidence="2" type="ORF">PVK06_028115</name>
</gene>
<evidence type="ECO:0000313" key="3">
    <source>
        <dbReference type="Proteomes" id="UP001358586"/>
    </source>
</evidence>
<comment type="caution">
    <text evidence="2">The sequence shown here is derived from an EMBL/GenBank/DDBJ whole genome shotgun (WGS) entry which is preliminary data.</text>
</comment>
<sequence>MCGPTRPNKAKIGGCLSLLWNHSANYVRIPTSFKDIRLLLDQRSEAEFQWTPYEDPAIQAVISDEFLQNPNVWHVKVPLVNYATVEMHQSDRVLRQFEFQQPILVAPEVFDDEHKVDLRQLHTNWPRFWSHYIEMWENQYDYIPTQEPVIVLELAYVPEYMPWFRIHSKPYLLSEKDMRRQMCA</sequence>
<dbReference type="InterPro" id="IPR044824">
    <property type="entry name" value="MAIN-like"/>
</dbReference>
<evidence type="ECO:0000259" key="1">
    <source>
        <dbReference type="Pfam" id="PF10536"/>
    </source>
</evidence>
<dbReference type="Proteomes" id="UP001358586">
    <property type="component" value="Chromosome 8"/>
</dbReference>
<feature type="domain" description="Aminotransferase-like plant mobile" evidence="1">
    <location>
        <begin position="9"/>
        <end position="165"/>
    </location>
</feature>
<protein>
    <recommendedName>
        <fullName evidence="1">Aminotransferase-like plant mobile domain-containing protein</fullName>
    </recommendedName>
</protein>
<dbReference type="Pfam" id="PF10536">
    <property type="entry name" value="PMD"/>
    <property type="match status" value="1"/>
</dbReference>
<dbReference type="InterPro" id="IPR019557">
    <property type="entry name" value="AminoTfrase-like_pln_mobile"/>
</dbReference>
<proteinExistence type="predicted"/>
<dbReference type="PANTHER" id="PTHR46033">
    <property type="entry name" value="PROTEIN MAIN-LIKE 2"/>
    <property type="match status" value="1"/>
</dbReference>
<accession>A0ABR0P2K2</accession>
<dbReference type="EMBL" id="JARKNE010000008">
    <property type="protein sequence ID" value="KAK5812677.1"/>
    <property type="molecule type" value="Genomic_DNA"/>
</dbReference>
<organism evidence="2 3">
    <name type="scientific">Gossypium arboreum</name>
    <name type="common">Tree cotton</name>
    <name type="synonym">Gossypium nanking</name>
    <dbReference type="NCBI Taxonomy" id="29729"/>
    <lineage>
        <taxon>Eukaryota</taxon>
        <taxon>Viridiplantae</taxon>
        <taxon>Streptophyta</taxon>
        <taxon>Embryophyta</taxon>
        <taxon>Tracheophyta</taxon>
        <taxon>Spermatophyta</taxon>
        <taxon>Magnoliopsida</taxon>
        <taxon>eudicotyledons</taxon>
        <taxon>Gunneridae</taxon>
        <taxon>Pentapetalae</taxon>
        <taxon>rosids</taxon>
        <taxon>malvids</taxon>
        <taxon>Malvales</taxon>
        <taxon>Malvaceae</taxon>
        <taxon>Malvoideae</taxon>
        <taxon>Gossypium</taxon>
    </lineage>
</organism>